<dbReference type="PRINTS" id="PR00690">
    <property type="entry name" value="ADHESNFAMILY"/>
</dbReference>
<comment type="similarity">
    <text evidence="3">Belongs to the bacterial solute-binding protein 9 family.</text>
</comment>
<organism evidence="6 7">
    <name type="scientific">Pontibacillus salicampi</name>
    <dbReference type="NCBI Taxonomy" id="1449801"/>
    <lineage>
        <taxon>Bacteria</taxon>
        <taxon>Bacillati</taxon>
        <taxon>Bacillota</taxon>
        <taxon>Bacilli</taxon>
        <taxon>Bacillales</taxon>
        <taxon>Bacillaceae</taxon>
        <taxon>Pontibacillus</taxon>
    </lineage>
</organism>
<evidence type="ECO:0000256" key="1">
    <source>
        <dbReference type="ARBA" id="ARBA00022448"/>
    </source>
</evidence>
<proteinExistence type="inferred from homology"/>
<sequence length="421" mass="47337">MKVYHKGIAIIAIMILFVLAACSTDTSGSTEQSGEEDALHIYTTIYPIKDFAEKIGGDYVNVETILPAGADPHTYEPTSKTMVDIAKGDAFMYNSAHLEAYADKISESLKDEDVRILEASKGIDMLSNVHDHGEDNAEENHQEHESHEEEHAGESHEEEHSGHTEEGHSGESHEEEHSGHTEEGHSGESHEEEHSGHTEEGHSEESHEEEHSGHTEEEHSGESHEEEHSGHSDEEHSSESHEGHNHGDQDPHVWLDPIRAISIAENIKEELIALKPEQEETFQANFESLKQQLTELDQSFHDKLDDASQKKILVSHAAYGYWEQAYNLEQVAIAGLSPSQEPTQKQLESIIDISKQNEIEYVLFEQNVTPSVGEIIQEEIGAKPLRLHNISVLTEEDINNEEDYFSLMRHNLEVLEKVTNK</sequence>
<evidence type="ECO:0000313" key="6">
    <source>
        <dbReference type="EMBL" id="MFC0524333.1"/>
    </source>
</evidence>
<dbReference type="PRINTS" id="PR00691">
    <property type="entry name" value="ADHESINB"/>
</dbReference>
<feature type="compositionally biased region" description="Basic and acidic residues" evidence="4">
    <location>
        <begin position="129"/>
        <end position="252"/>
    </location>
</feature>
<feature type="chain" id="PRO_5045965878" evidence="5">
    <location>
        <begin position="21"/>
        <end position="421"/>
    </location>
</feature>
<dbReference type="InterPro" id="IPR050492">
    <property type="entry name" value="Bact_metal-bind_prot9"/>
</dbReference>
<protein>
    <submittedName>
        <fullName evidence="6">Metal ABC transporter solute-binding protein, Zn/Mn family</fullName>
    </submittedName>
</protein>
<evidence type="ECO:0000256" key="3">
    <source>
        <dbReference type="RuleBase" id="RU003512"/>
    </source>
</evidence>
<keyword evidence="7" id="KW-1185">Reference proteome</keyword>
<dbReference type="EMBL" id="JBHLTP010000011">
    <property type="protein sequence ID" value="MFC0524333.1"/>
    <property type="molecule type" value="Genomic_DNA"/>
</dbReference>
<dbReference type="SUPFAM" id="SSF53807">
    <property type="entry name" value="Helical backbone' metal receptor"/>
    <property type="match status" value="1"/>
</dbReference>
<dbReference type="Gene3D" id="3.40.50.1980">
    <property type="entry name" value="Nitrogenase molybdenum iron protein domain"/>
    <property type="match status" value="3"/>
</dbReference>
<feature type="region of interest" description="Disordered" evidence="4">
    <location>
        <begin position="127"/>
        <end position="252"/>
    </location>
</feature>
<dbReference type="InterPro" id="IPR006129">
    <property type="entry name" value="AdhesinB"/>
</dbReference>
<evidence type="ECO:0000256" key="5">
    <source>
        <dbReference type="SAM" id="SignalP"/>
    </source>
</evidence>
<keyword evidence="1 3" id="KW-0813">Transport</keyword>
<comment type="caution">
    <text evidence="6">The sequence shown here is derived from an EMBL/GenBank/DDBJ whole genome shotgun (WGS) entry which is preliminary data.</text>
</comment>
<feature type="signal peptide" evidence="5">
    <location>
        <begin position="1"/>
        <end position="20"/>
    </location>
</feature>
<accession>A0ABV6LPJ2</accession>
<dbReference type="PANTHER" id="PTHR42953:SF8">
    <property type="entry name" value="ZINT DOMAIN-CONTAINING PROTEIN"/>
    <property type="match status" value="1"/>
</dbReference>
<dbReference type="InterPro" id="IPR006128">
    <property type="entry name" value="Lipoprotein_PsaA-like"/>
</dbReference>
<dbReference type="RefSeq" id="WP_377348207.1">
    <property type="nucleotide sequence ID" value="NZ_JBHLTP010000011.1"/>
</dbReference>
<dbReference type="Pfam" id="PF01297">
    <property type="entry name" value="ZnuA"/>
    <property type="match status" value="1"/>
</dbReference>
<dbReference type="InterPro" id="IPR006127">
    <property type="entry name" value="ZnuA-like"/>
</dbReference>
<keyword evidence="2 5" id="KW-0732">Signal</keyword>
<evidence type="ECO:0000256" key="4">
    <source>
        <dbReference type="SAM" id="MobiDB-lite"/>
    </source>
</evidence>
<name>A0ABV6LPJ2_9BACI</name>
<dbReference type="PROSITE" id="PS51257">
    <property type="entry name" value="PROKAR_LIPOPROTEIN"/>
    <property type="match status" value="1"/>
</dbReference>
<evidence type="ECO:0000313" key="7">
    <source>
        <dbReference type="Proteomes" id="UP001589836"/>
    </source>
</evidence>
<dbReference type="Proteomes" id="UP001589836">
    <property type="component" value="Unassembled WGS sequence"/>
</dbReference>
<evidence type="ECO:0000256" key="2">
    <source>
        <dbReference type="ARBA" id="ARBA00022729"/>
    </source>
</evidence>
<reference evidence="6 7" key="1">
    <citation type="submission" date="2024-09" db="EMBL/GenBank/DDBJ databases">
        <authorList>
            <person name="Sun Q."/>
            <person name="Mori K."/>
        </authorList>
    </citation>
    <scope>NUCLEOTIDE SEQUENCE [LARGE SCALE GENOMIC DNA]</scope>
    <source>
        <strain evidence="6 7">NCAIM B.02529</strain>
    </source>
</reference>
<dbReference type="PANTHER" id="PTHR42953">
    <property type="entry name" value="HIGH-AFFINITY ZINC UPTAKE SYSTEM PROTEIN ZNUA-RELATED"/>
    <property type="match status" value="1"/>
</dbReference>
<gene>
    <name evidence="6" type="ORF">ACFFGV_12230</name>
</gene>